<dbReference type="InterPro" id="IPR051783">
    <property type="entry name" value="NAD(P)-dependent_oxidoreduct"/>
</dbReference>
<accession>A0ABT9QDW7</accession>
<dbReference type="SUPFAM" id="SSF51735">
    <property type="entry name" value="NAD(P)-binding Rossmann-fold domains"/>
    <property type="match status" value="1"/>
</dbReference>
<dbReference type="InterPro" id="IPR001509">
    <property type="entry name" value="Epimerase_deHydtase"/>
</dbReference>
<dbReference type="InterPro" id="IPR036291">
    <property type="entry name" value="NAD(P)-bd_dom_sf"/>
</dbReference>
<reference evidence="2 3" key="1">
    <citation type="submission" date="2023-07" db="EMBL/GenBank/DDBJ databases">
        <title>Sequencing the genomes of 1000 actinobacteria strains.</title>
        <authorList>
            <person name="Klenk H.-P."/>
        </authorList>
    </citation>
    <scope>NUCLEOTIDE SEQUENCE [LARGE SCALE GENOMIC DNA]</scope>
    <source>
        <strain evidence="2 3">DSM 46740</strain>
    </source>
</reference>
<keyword evidence="3" id="KW-1185">Reference proteome</keyword>
<organism evidence="2 3">
    <name type="scientific">Streptosporangium lutulentum</name>
    <dbReference type="NCBI Taxonomy" id="1461250"/>
    <lineage>
        <taxon>Bacteria</taxon>
        <taxon>Bacillati</taxon>
        <taxon>Actinomycetota</taxon>
        <taxon>Actinomycetes</taxon>
        <taxon>Streptosporangiales</taxon>
        <taxon>Streptosporangiaceae</taxon>
        <taxon>Streptosporangium</taxon>
    </lineage>
</organism>
<dbReference type="RefSeq" id="WP_307560231.1">
    <property type="nucleotide sequence ID" value="NZ_JAUSQU010000001.1"/>
</dbReference>
<name>A0ABT9QDW7_9ACTN</name>
<protein>
    <submittedName>
        <fullName evidence="2">Nucleoside-diphosphate-sugar epimerase</fullName>
    </submittedName>
</protein>
<evidence type="ECO:0000313" key="3">
    <source>
        <dbReference type="Proteomes" id="UP001225356"/>
    </source>
</evidence>
<gene>
    <name evidence="2" type="ORF">J2853_004178</name>
</gene>
<dbReference type="Proteomes" id="UP001225356">
    <property type="component" value="Unassembled WGS sequence"/>
</dbReference>
<evidence type="ECO:0000259" key="1">
    <source>
        <dbReference type="Pfam" id="PF01370"/>
    </source>
</evidence>
<feature type="domain" description="NAD-dependent epimerase/dehydratase" evidence="1">
    <location>
        <begin position="3"/>
        <end position="219"/>
    </location>
</feature>
<dbReference type="EMBL" id="JAUSQU010000001">
    <property type="protein sequence ID" value="MDP9844967.1"/>
    <property type="molecule type" value="Genomic_DNA"/>
</dbReference>
<dbReference type="Gene3D" id="3.40.50.720">
    <property type="entry name" value="NAD(P)-binding Rossmann-like Domain"/>
    <property type="match status" value="1"/>
</dbReference>
<dbReference type="Pfam" id="PF01370">
    <property type="entry name" value="Epimerase"/>
    <property type="match status" value="1"/>
</dbReference>
<proteinExistence type="predicted"/>
<comment type="caution">
    <text evidence="2">The sequence shown here is derived from an EMBL/GenBank/DDBJ whole genome shotgun (WGS) entry which is preliminary data.</text>
</comment>
<evidence type="ECO:0000313" key="2">
    <source>
        <dbReference type="EMBL" id="MDP9844967.1"/>
    </source>
</evidence>
<dbReference type="PANTHER" id="PTHR48079">
    <property type="entry name" value="PROTEIN YEEZ"/>
    <property type="match status" value="1"/>
</dbReference>
<dbReference type="PANTHER" id="PTHR48079:SF6">
    <property type="entry name" value="NAD(P)-BINDING DOMAIN-CONTAINING PROTEIN-RELATED"/>
    <property type="match status" value="1"/>
</dbReference>
<sequence>MTILVTGATGRVGSRFVPRLLQQGEPVRVLVRDPVRAAFLGALGAEVVVGDLRDTDALDDVLKGAEVVVHLGAAFRGVSDEEAVAVNHAATVELAVSALRSGVTRFVYASTTLAYGSGRGRPALEADELVPPGRAYPTSKAGAEKALLRLHRDEGLPLRVARLAFVYGDGDPHLAESLLWARDWPSHKRLHLVHHADVAQALLRVVRADGADGEAFNVADDAPVTALELLNLNGEPVAGEAADRTLDDPWEGIADTSKIRRELGFRPIHPTVHAAKDAGAL</sequence>